<feature type="signal peptide" evidence="1">
    <location>
        <begin position="1"/>
        <end position="19"/>
    </location>
</feature>
<reference evidence="2" key="1">
    <citation type="submission" date="2023-03" db="EMBL/GenBank/DDBJ databases">
        <title>Massive genome expansion in bonnet fungi (Mycena s.s.) driven by repeated elements and novel gene families across ecological guilds.</title>
        <authorList>
            <consortium name="Lawrence Berkeley National Laboratory"/>
            <person name="Harder C.B."/>
            <person name="Miyauchi S."/>
            <person name="Viragh M."/>
            <person name="Kuo A."/>
            <person name="Thoen E."/>
            <person name="Andreopoulos B."/>
            <person name="Lu D."/>
            <person name="Skrede I."/>
            <person name="Drula E."/>
            <person name="Henrissat B."/>
            <person name="Morin E."/>
            <person name="Kohler A."/>
            <person name="Barry K."/>
            <person name="LaButti K."/>
            <person name="Morin E."/>
            <person name="Salamov A."/>
            <person name="Lipzen A."/>
            <person name="Mereny Z."/>
            <person name="Hegedus B."/>
            <person name="Baldrian P."/>
            <person name="Stursova M."/>
            <person name="Weitz H."/>
            <person name="Taylor A."/>
            <person name="Grigoriev I.V."/>
            <person name="Nagy L.G."/>
            <person name="Martin F."/>
            <person name="Kauserud H."/>
        </authorList>
    </citation>
    <scope>NUCLEOTIDE SEQUENCE</scope>
    <source>
        <strain evidence="2">CBHHK200</strain>
    </source>
</reference>
<protein>
    <recommendedName>
        <fullName evidence="4">Ricin B lectin domain-containing protein</fullName>
    </recommendedName>
</protein>
<keyword evidence="3" id="KW-1185">Reference proteome</keyword>
<evidence type="ECO:0000313" key="3">
    <source>
        <dbReference type="Proteomes" id="UP001218188"/>
    </source>
</evidence>
<keyword evidence="1" id="KW-0732">Signal</keyword>
<name>A0AAD6WTF9_9AGAR</name>
<dbReference type="PROSITE" id="PS50231">
    <property type="entry name" value="RICIN_B_LECTIN"/>
    <property type="match status" value="1"/>
</dbReference>
<evidence type="ECO:0008006" key="4">
    <source>
        <dbReference type="Google" id="ProtNLM"/>
    </source>
</evidence>
<dbReference type="EMBL" id="JARJCM010000267">
    <property type="protein sequence ID" value="KAJ7020334.1"/>
    <property type="molecule type" value="Genomic_DNA"/>
</dbReference>
<dbReference type="CDD" id="cd00161">
    <property type="entry name" value="beta-trefoil_Ricin-like"/>
    <property type="match status" value="1"/>
</dbReference>
<dbReference type="Gene3D" id="2.80.10.50">
    <property type="match status" value="1"/>
</dbReference>
<gene>
    <name evidence="2" type="ORF">C8F04DRAFT_302735</name>
</gene>
<sequence>MKFVSLIVLATGLFTAVGASVVARRASPDPDAAIATVIIQPLLNSTLCITASGTTVSSATILSPCSNFLSQLWSVNAITANGPNTVQFQNVGNNQCFAEITTPVTDGLVVTSEPCLQTNGVSFSGVLFDASQTITKSKLPLVVTALNSRADGTAALTGFCLDHAGNTVVLNQCTGSLPQSWLITSPL</sequence>
<dbReference type="InterPro" id="IPR035992">
    <property type="entry name" value="Ricin_B-like_lectins"/>
</dbReference>
<accession>A0AAD6WTF9</accession>
<evidence type="ECO:0000256" key="1">
    <source>
        <dbReference type="SAM" id="SignalP"/>
    </source>
</evidence>
<dbReference type="AlphaFoldDB" id="A0AAD6WTF9"/>
<organism evidence="2 3">
    <name type="scientific">Mycena alexandri</name>
    <dbReference type="NCBI Taxonomy" id="1745969"/>
    <lineage>
        <taxon>Eukaryota</taxon>
        <taxon>Fungi</taxon>
        <taxon>Dikarya</taxon>
        <taxon>Basidiomycota</taxon>
        <taxon>Agaricomycotina</taxon>
        <taxon>Agaricomycetes</taxon>
        <taxon>Agaricomycetidae</taxon>
        <taxon>Agaricales</taxon>
        <taxon>Marasmiineae</taxon>
        <taxon>Mycenaceae</taxon>
        <taxon>Mycena</taxon>
    </lineage>
</organism>
<dbReference type="SUPFAM" id="SSF50370">
    <property type="entry name" value="Ricin B-like lectins"/>
    <property type="match status" value="1"/>
</dbReference>
<feature type="chain" id="PRO_5042045359" description="Ricin B lectin domain-containing protein" evidence="1">
    <location>
        <begin position="20"/>
        <end position="187"/>
    </location>
</feature>
<comment type="caution">
    <text evidence="2">The sequence shown here is derived from an EMBL/GenBank/DDBJ whole genome shotgun (WGS) entry which is preliminary data.</text>
</comment>
<proteinExistence type="predicted"/>
<evidence type="ECO:0000313" key="2">
    <source>
        <dbReference type="EMBL" id="KAJ7020334.1"/>
    </source>
</evidence>
<dbReference type="Proteomes" id="UP001218188">
    <property type="component" value="Unassembled WGS sequence"/>
</dbReference>